<dbReference type="AlphaFoldDB" id="A0A6A4TFQ9"/>
<name>A0A6A4TFQ9_SCOMX</name>
<dbReference type="InterPro" id="IPR043128">
    <property type="entry name" value="Rev_trsase/Diguanyl_cyclase"/>
</dbReference>
<dbReference type="GO" id="GO:0004523">
    <property type="term" value="F:RNA-DNA hybrid ribonuclease activity"/>
    <property type="evidence" value="ECO:0007669"/>
    <property type="project" value="UniProtKB-EC"/>
</dbReference>
<proteinExistence type="inferred from homology"/>
<accession>A0A6A4TFQ9</accession>
<evidence type="ECO:0000313" key="5">
    <source>
        <dbReference type="Proteomes" id="UP000438429"/>
    </source>
</evidence>
<evidence type="ECO:0000256" key="1">
    <source>
        <dbReference type="ARBA" id="ARBA00010879"/>
    </source>
</evidence>
<evidence type="ECO:0000256" key="2">
    <source>
        <dbReference type="ARBA" id="ARBA00012180"/>
    </source>
</evidence>
<dbReference type="PANTHER" id="PTHR24559:SF435">
    <property type="entry name" value="RIBONUCLEASE H"/>
    <property type="match status" value="1"/>
</dbReference>
<reference evidence="4 5" key="1">
    <citation type="submission" date="2019-06" db="EMBL/GenBank/DDBJ databases">
        <title>Draft genomes of female and male turbot (Scophthalmus maximus).</title>
        <authorList>
            <person name="Xu H."/>
            <person name="Xu X.-W."/>
            <person name="Shao C."/>
            <person name="Chen S."/>
        </authorList>
    </citation>
    <scope>NUCLEOTIDE SEQUENCE [LARGE SCALE GENOMIC DNA]</scope>
    <source>
        <strain evidence="4">Ysfricsl-2016a</strain>
        <tissue evidence="4">Blood</tissue>
    </source>
</reference>
<dbReference type="PANTHER" id="PTHR24559">
    <property type="entry name" value="TRANSPOSON TY3-I GAG-POL POLYPROTEIN"/>
    <property type="match status" value="1"/>
</dbReference>
<dbReference type="EC" id="3.1.26.4" evidence="2"/>
<dbReference type="EMBL" id="VEVO01000004">
    <property type="protein sequence ID" value="KAF0043659.1"/>
    <property type="molecule type" value="Genomic_DNA"/>
</dbReference>
<protein>
    <recommendedName>
        <fullName evidence="2">ribonuclease H</fullName>
        <ecNumber evidence="2">3.1.26.4</ecNumber>
    </recommendedName>
</protein>
<gene>
    <name evidence="4" type="ORF">F2P81_004996</name>
</gene>
<comment type="caution">
    <text evidence="4">The sequence shown here is derived from an EMBL/GenBank/DDBJ whole genome shotgun (WGS) entry which is preliminary data.</text>
</comment>
<comment type="similarity">
    <text evidence="1">Belongs to the beta type-B retroviral polymerase family. HERV class-II K(HML-2) pol subfamily.</text>
</comment>
<sequence length="341" mass="37275">MCPSPNLARTTSPSISFFQSFSSPFPSTLEAAENSCTESKPWDSDVGLGSQLCFAKQESDFAMSCSVCDLQVTLEYEMAEELPSCCIFHELPIHDLKCRMWGGSCCSGLQVVCSGMHEASAWFNLQESVTTAEKECSTTSVHGALAQLRELKAAFCCSMAYAASRSSCATDFAIMPNLTQVAMAPEDKAKTAFTTGRGLWQFVTKPFGLCNAPATFERLMEKVLVDMPPERCLVYLDDLLVHWPCFDSAFESLAEIMVITIREFSKKFKEKFVIIPVGDAYMLAKTTGMLCSTPVTMTDQPLVSEIVVGATAEGLKSRMRLRSRRLPTPGLAGKQQGGLSP</sequence>
<dbReference type="CDD" id="cd01647">
    <property type="entry name" value="RT_LTR"/>
    <property type="match status" value="1"/>
</dbReference>
<dbReference type="Proteomes" id="UP000438429">
    <property type="component" value="Unassembled WGS sequence"/>
</dbReference>
<dbReference type="Gene3D" id="3.30.70.270">
    <property type="match status" value="1"/>
</dbReference>
<dbReference type="Pfam" id="PF00078">
    <property type="entry name" value="RVT_1"/>
    <property type="match status" value="1"/>
</dbReference>
<dbReference type="InterPro" id="IPR043502">
    <property type="entry name" value="DNA/RNA_pol_sf"/>
</dbReference>
<organism evidence="4 5">
    <name type="scientific">Scophthalmus maximus</name>
    <name type="common">Turbot</name>
    <name type="synonym">Psetta maxima</name>
    <dbReference type="NCBI Taxonomy" id="52904"/>
    <lineage>
        <taxon>Eukaryota</taxon>
        <taxon>Metazoa</taxon>
        <taxon>Chordata</taxon>
        <taxon>Craniata</taxon>
        <taxon>Vertebrata</taxon>
        <taxon>Euteleostomi</taxon>
        <taxon>Actinopterygii</taxon>
        <taxon>Neopterygii</taxon>
        <taxon>Teleostei</taxon>
        <taxon>Neoteleostei</taxon>
        <taxon>Acanthomorphata</taxon>
        <taxon>Carangaria</taxon>
        <taxon>Pleuronectiformes</taxon>
        <taxon>Pleuronectoidei</taxon>
        <taxon>Scophthalmidae</taxon>
        <taxon>Scophthalmus</taxon>
    </lineage>
</organism>
<dbReference type="InterPro" id="IPR053134">
    <property type="entry name" value="RNA-dir_DNA_polymerase"/>
</dbReference>
<evidence type="ECO:0000259" key="3">
    <source>
        <dbReference type="Pfam" id="PF00078"/>
    </source>
</evidence>
<feature type="domain" description="Reverse transcriptase" evidence="3">
    <location>
        <begin position="179"/>
        <end position="245"/>
    </location>
</feature>
<dbReference type="InterPro" id="IPR000477">
    <property type="entry name" value="RT_dom"/>
</dbReference>
<dbReference type="Gene3D" id="3.10.10.10">
    <property type="entry name" value="HIV Type 1 Reverse Transcriptase, subunit A, domain 1"/>
    <property type="match status" value="1"/>
</dbReference>
<dbReference type="SUPFAM" id="SSF56672">
    <property type="entry name" value="DNA/RNA polymerases"/>
    <property type="match status" value="1"/>
</dbReference>
<evidence type="ECO:0000313" key="4">
    <source>
        <dbReference type="EMBL" id="KAF0043659.1"/>
    </source>
</evidence>